<keyword evidence="1" id="KW-0812">Transmembrane</keyword>
<sequence>MVRKLFFAFIVYGIVELAIYLWISQWVGVLPTVGLFALTSIVGVILLRTVGVKTVSAIQTSVNKGEVPAMAMVEGLTQFIGGILLILPGVLTNLIGIVLVLPFTRNLFKPVVYRWLRKRTKNHQMIIVQK</sequence>
<feature type="transmembrane region" description="Helical" evidence="1">
    <location>
        <begin position="79"/>
        <end position="103"/>
    </location>
</feature>
<dbReference type="PANTHER" id="PTHR35335:SF1">
    <property type="entry name" value="UPF0716 PROTEIN FXSA"/>
    <property type="match status" value="1"/>
</dbReference>
<dbReference type="PANTHER" id="PTHR35335">
    <property type="entry name" value="UPF0716 PROTEIN FXSA"/>
    <property type="match status" value="1"/>
</dbReference>
<keyword evidence="1" id="KW-0472">Membrane</keyword>
<feature type="transmembrane region" description="Helical" evidence="1">
    <location>
        <begin position="5"/>
        <end position="23"/>
    </location>
</feature>
<evidence type="ECO:0000313" key="3">
    <source>
        <dbReference type="Proteomes" id="UP000616608"/>
    </source>
</evidence>
<reference evidence="2" key="1">
    <citation type="journal article" date="2014" name="Int. J. Syst. Evol. Microbiol.">
        <title>Complete genome sequence of Corynebacterium casei LMG S-19264T (=DSM 44701T), isolated from a smear-ripened cheese.</title>
        <authorList>
            <consortium name="US DOE Joint Genome Institute (JGI-PGF)"/>
            <person name="Walter F."/>
            <person name="Albersmeier A."/>
            <person name="Kalinowski J."/>
            <person name="Ruckert C."/>
        </authorList>
    </citation>
    <scope>NUCLEOTIDE SEQUENCE</scope>
    <source>
        <strain evidence="2">CGMCC 1.15760</strain>
    </source>
</reference>
<dbReference type="InterPro" id="IPR007313">
    <property type="entry name" value="FxsA"/>
</dbReference>
<gene>
    <name evidence="2" type="primary">ytzA</name>
    <name evidence="2" type="ORF">GCM10007425_25500</name>
</gene>
<protein>
    <submittedName>
        <fullName evidence="2">UPF0716 protein YtzA</fullName>
    </submittedName>
</protein>
<dbReference type="Proteomes" id="UP000616608">
    <property type="component" value="Unassembled WGS sequence"/>
</dbReference>
<comment type="caution">
    <text evidence="2">The sequence shown here is derived from an EMBL/GenBank/DDBJ whole genome shotgun (WGS) entry which is preliminary data.</text>
</comment>
<evidence type="ECO:0000313" key="2">
    <source>
        <dbReference type="EMBL" id="GGG29764.1"/>
    </source>
</evidence>
<dbReference type="NCBIfam" id="NF008528">
    <property type="entry name" value="PRK11463.1-2"/>
    <property type="match status" value="1"/>
</dbReference>
<dbReference type="GO" id="GO:0016020">
    <property type="term" value="C:membrane"/>
    <property type="evidence" value="ECO:0007669"/>
    <property type="project" value="InterPro"/>
</dbReference>
<reference evidence="2" key="2">
    <citation type="submission" date="2020-09" db="EMBL/GenBank/DDBJ databases">
        <authorList>
            <person name="Sun Q."/>
            <person name="Zhou Y."/>
        </authorList>
    </citation>
    <scope>NUCLEOTIDE SEQUENCE</scope>
    <source>
        <strain evidence="2">CGMCC 1.15760</strain>
    </source>
</reference>
<dbReference type="RefSeq" id="WP_188615450.1">
    <property type="nucleotide sequence ID" value="NZ_BMJT01000009.1"/>
</dbReference>
<name>A0A917G933_9BACI</name>
<keyword evidence="3" id="KW-1185">Reference proteome</keyword>
<accession>A0A917G933</accession>
<dbReference type="EMBL" id="BMJT01000009">
    <property type="protein sequence ID" value="GGG29764.1"/>
    <property type="molecule type" value="Genomic_DNA"/>
</dbReference>
<proteinExistence type="predicted"/>
<dbReference type="AlphaFoldDB" id="A0A917G933"/>
<organism evidence="2 3">
    <name type="scientific">Lysinibacillus alkalisoli</name>
    <dbReference type="NCBI Taxonomy" id="1911548"/>
    <lineage>
        <taxon>Bacteria</taxon>
        <taxon>Bacillati</taxon>
        <taxon>Bacillota</taxon>
        <taxon>Bacilli</taxon>
        <taxon>Bacillales</taxon>
        <taxon>Bacillaceae</taxon>
        <taxon>Lysinibacillus</taxon>
    </lineage>
</organism>
<evidence type="ECO:0000256" key="1">
    <source>
        <dbReference type="SAM" id="Phobius"/>
    </source>
</evidence>
<dbReference type="Pfam" id="PF04186">
    <property type="entry name" value="FxsA"/>
    <property type="match status" value="1"/>
</dbReference>
<keyword evidence="1" id="KW-1133">Transmembrane helix</keyword>
<feature type="transmembrane region" description="Helical" evidence="1">
    <location>
        <begin position="29"/>
        <end position="47"/>
    </location>
</feature>